<accession>A0ACD1G4N8</accession>
<name>A0ACD1G4N8_9EURO</name>
<evidence type="ECO:0000313" key="1">
    <source>
        <dbReference type="EMBL" id="RAH44220.1"/>
    </source>
</evidence>
<sequence length="502" mass="56880">MTYVYIQRSSINKRRITLSCKGALITQNLIVLRPTVVGVTGSQLRSAWPSETYRSPRGFENPGNLCYWNAALIFLLHMPDLWNWLRCSYQPSHDLENCGFSNGCLGCQLCRLYEVYWLESPRDLESCLGVLWLHIQKAAWKGRDIREQHDICEFLDALIARLYADSTEKSRADLESMFQSIVAREGQCSQCGQRKTLPASMNWWLIASFPEDLCPGSHGLLKTIENNLRPTSLQVACRGCGGSRTKHEISQDIVLYPEVIFVQINRFQHDKQKNQDYVCIEETLTFPPEMIQYQLFAFVNHLSRNIDHGHYSCFAQGPYGDWACFSDGIVSAKTLAALRSHEKNRKDVYALAYRRTQPLPVRSVPPLIPDFEEEGQFIEQSPSEVTLDEMIKFEGRAVRWTFKQQLAPPGDNGALIKLKSARARVQRAQVRIRLTSTTGEVLEGQGIIPLQPNIIPAQPVSKTARPRGVLKRKLPKPKIPPGPPPFTRSAAKRLQQSRGVAG</sequence>
<proteinExistence type="predicted"/>
<reference evidence="1" key="1">
    <citation type="submission" date="2018-02" db="EMBL/GenBank/DDBJ databases">
        <title>The genomes of Aspergillus section Nigri reveals drivers in fungal speciation.</title>
        <authorList>
            <consortium name="DOE Joint Genome Institute"/>
            <person name="Vesth T.C."/>
            <person name="Nybo J."/>
            <person name="Theobald S."/>
            <person name="Brandl J."/>
            <person name="Frisvad J.C."/>
            <person name="Nielsen K.F."/>
            <person name="Lyhne E.K."/>
            <person name="Kogle M.E."/>
            <person name="Kuo A."/>
            <person name="Riley R."/>
            <person name="Clum A."/>
            <person name="Nolan M."/>
            <person name="Lipzen A."/>
            <person name="Salamov A."/>
            <person name="Henrissat B."/>
            <person name="Wiebenga A."/>
            <person name="De vries R.P."/>
            <person name="Grigoriev I.V."/>
            <person name="Mortensen U.H."/>
            <person name="Andersen M.R."/>
            <person name="Baker S.E."/>
        </authorList>
    </citation>
    <scope>NUCLEOTIDE SEQUENCE</scope>
    <source>
        <strain evidence="1">CBS 621.78</strain>
    </source>
</reference>
<evidence type="ECO:0000313" key="2">
    <source>
        <dbReference type="Proteomes" id="UP000249057"/>
    </source>
</evidence>
<protein>
    <submittedName>
        <fullName evidence="1">Cysteine proteinase</fullName>
    </submittedName>
</protein>
<dbReference type="EMBL" id="KZ825355">
    <property type="protein sequence ID" value="RAH44220.1"/>
    <property type="molecule type" value="Genomic_DNA"/>
</dbReference>
<keyword evidence="2" id="KW-1185">Reference proteome</keyword>
<organism evidence="1 2">
    <name type="scientific">Aspergillus brunneoviolaceus CBS 621.78</name>
    <dbReference type="NCBI Taxonomy" id="1450534"/>
    <lineage>
        <taxon>Eukaryota</taxon>
        <taxon>Fungi</taxon>
        <taxon>Dikarya</taxon>
        <taxon>Ascomycota</taxon>
        <taxon>Pezizomycotina</taxon>
        <taxon>Eurotiomycetes</taxon>
        <taxon>Eurotiomycetidae</taxon>
        <taxon>Eurotiales</taxon>
        <taxon>Aspergillaceae</taxon>
        <taxon>Aspergillus</taxon>
        <taxon>Aspergillus subgen. Circumdati</taxon>
    </lineage>
</organism>
<gene>
    <name evidence="1" type="ORF">BO95DRAFT_483340</name>
</gene>
<dbReference type="Proteomes" id="UP000249057">
    <property type="component" value="Unassembled WGS sequence"/>
</dbReference>